<dbReference type="Gene3D" id="3.40.1210.10">
    <property type="entry name" value="Survival protein SurE-like phosphatase/nucleotidase"/>
    <property type="match status" value="1"/>
</dbReference>
<evidence type="ECO:0000256" key="1">
    <source>
        <dbReference type="ARBA" id="ARBA00011062"/>
    </source>
</evidence>
<dbReference type="VEuPathDB" id="FungiDB:PV06_02581"/>
<dbReference type="HOGENOM" id="CLU_045192_0_0_1"/>
<evidence type="ECO:0000256" key="4">
    <source>
        <dbReference type="SAM" id="SignalP"/>
    </source>
</evidence>
<dbReference type="EMBL" id="KN847333">
    <property type="protein sequence ID" value="KIW46964.1"/>
    <property type="molecule type" value="Genomic_DNA"/>
</dbReference>
<evidence type="ECO:0000313" key="7">
    <source>
        <dbReference type="Proteomes" id="UP000053342"/>
    </source>
</evidence>
<dbReference type="GeneID" id="27354655"/>
<dbReference type="PANTHER" id="PTHR30457:SF0">
    <property type="entry name" value="PHOSPHATASE, PUTATIVE (AFU_ORTHOLOGUE AFUA_4G01070)-RELATED"/>
    <property type="match status" value="1"/>
</dbReference>
<organism evidence="6 7">
    <name type="scientific">Exophiala oligosperma</name>
    <dbReference type="NCBI Taxonomy" id="215243"/>
    <lineage>
        <taxon>Eukaryota</taxon>
        <taxon>Fungi</taxon>
        <taxon>Dikarya</taxon>
        <taxon>Ascomycota</taxon>
        <taxon>Pezizomycotina</taxon>
        <taxon>Eurotiomycetes</taxon>
        <taxon>Chaetothyriomycetidae</taxon>
        <taxon>Chaetothyriales</taxon>
        <taxon>Herpotrichiellaceae</taxon>
        <taxon>Exophiala</taxon>
    </lineage>
</organism>
<evidence type="ECO:0000256" key="3">
    <source>
        <dbReference type="ARBA" id="ARBA00022801"/>
    </source>
</evidence>
<dbReference type="InterPro" id="IPR036523">
    <property type="entry name" value="SurE-like_sf"/>
</dbReference>
<dbReference type="Proteomes" id="UP000053342">
    <property type="component" value="Unassembled WGS sequence"/>
</dbReference>
<name>A0A0D2EGB6_9EURO</name>
<reference evidence="6 7" key="1">
    <citation type="submission" date="2015-01" db="EMBL/GenBank/DDBJ databases">
        <title>The Genome Sequence of Exophiala oligosperma CBS72588.</title>
        <authorList>
            <consortium name="The Broad Institute Genomics Platform"/>
            <person name="Cuomo C."/>
            <person name="de Hoog S."/>
            <person name="Gorbushina A."/>
            <person name="Stielow B."/>
            <person name="Teixiera M."/>
            <person name="Abouelleil A."/>
            <person name="Chapman S.B."/>
            <person name="Priest M."/>
            <person name="Young S.K."/>
            <person name="Wortman J."/>
            <person name="Nusbaum C."/>
            <person name="Birren B."/>
        </authorList>
    </citation>
    <scope>NUCLEOTIDE SEQUENCE [LARGE SCALE GENOMIC DNA]</scope>
    <source>
        <strain evidence="6 7">CBS 72588</strain>
    </source>
</reference>
<dbReference type="SUPFAM" id="SSF64167">
    <property type="entry name" value="SurE-like"/>
    <property type="match status" value="1"/>
</dbReference>
<protein>
    <submittedName>
        <fullName evidence="6">5'/3'-nucleotidase SurE</fullName>
    </submittedName>
</protein>
<proteinExistence type="inferred from homology"/>
<dbReference type="STRING" id="215243.A0A0D2EGB6"/>
<sequence length="359" mass="38050">MKLSTLSAVFAACGLVGTSSAINILMGNDDGFGSAQLREFCRLLKASGHQVLIVAPADDESGQGGRSSFTSSNKLERPSEYDLIPAGAPSLGRDPKDPDIWYYNGTPAACTFVALDFVLPNYYGNRSIDLYVGGPNYGTNLGPFLYTLSGTMGGTYGAVGRNLPAISYSGGNSEQRAYTWINETTKSGQPDPATIHAQLAVSVVNALVNGTAPGKRLMPLGYGLNVNFPFITSLTNDSCVAPPLIQTRLNGGAFTDKAVYNATTGLFKYGNKVTAALNRCINGNCALPGETPVVNGGCYGSVSVFSIDYDAPVGHDQAALRAAMTSVVAFENPDSKMRVRVRNELTDEQLEALYPVRHE</sequence>
<feature type="domain" description="Survival protein SurE-like phosphatase/nucleotidase" evidence="5">
    <location>
        <begin position="24"/>
        <end position="233"/>
    </location>
</feature>
<dbReference type="PANTHER" id="PTHR30457">
    <property type="entry name" value="5'-NUCLEOTIDASE SURE"/>
    <property type="match status" value="1"/>
</dbReference>
<accession>A0A0D2EGB6</accession>
<dbReference type="GO" id="GO:0046872">
    <property type="term" value="F:metal ion binding"/>
    <property type="evidence" value="ECO:0007669"/>
    <property type="project" value="UniProtKB-KW"/>
</dbReference>
<keyword evidence="7" id="KW-1185">Reference proteome</keyword>
<keyword evidence="3" id="KW-0378">Hydrolase</keyword>
<dbReference type="GO" id="GO:0008252">
    <property type="term" value="F:nucleotidase activity"/>
    <property type="evidence" value="ECO:0007669"/>
    <property type="project" value="InterPro"/>
</dbReference>
<dbReference type="RefSeq" id="XP_016267180.1">
    <property type="nucleotide sequence ID" value="XM_016403283.1"/>
</dbReference>
<feature type="chain" id="PRO_5002256694" evidence="4">
    <location>
        <begin position="22"/>
        <end position="359"/>
    </location>
</feature>
<dbReference type="AlphaFoldDB" id="A0A0D2EGB6"/>
<gene>
    <name evidence="6" type="ORF">PV06_02581</name>
</gene>
<comment type="similarity">
    <text evidence="1">Belongs to the SurE nucleotidase family.</text>
</comment>
<evidence type="ECO:0000313" key="6">
    <source>
        <dbReference type="EMBL" id="KIW46964.1"/>
    </source>
</evidence>
<dbReference type="OrthoDB" id="4018688at2759"/>
<feature type="signal peptide" evidence="4">
    <location>
        <begin position="1"/>
        <end position="21"/>
    </location>
</feature>
<keyword evidence="2" id="KW-0479">Metal-binding</keyword>
<keyword evidence="4" id="KW-0732">Signal</keyword>
<dbReference type="InterPro" id="IPR030048">
    <property type="entry name" value="SurE"/>
</dbReference>
<evidence type="ECO:0000259" key="5">
    <source>
        <dbReference type="Pfam" id="PF01975"/>
    </source>
</evidence>
<dbReference type="Pfam" id="PF01975">
    <property type="entry name" value="SurE"/>
    <property type="match status" value="1"/>
</dbReference>
<evidence type="ECO:0000256" key="2">
    <source>
        <dbReference type="ARBA" id="ARBA00022723"/>
    </source>
</evidence>
<dbReference type="InterPro" id="IPR002828">
    <property type="entry name" value="SurE-like_Pase/nucleotidase"/>
</dbReference>